<evidence type="ECO:0000313" key="3">
    <source>
        <dbReference type="Proteomes" id="UP000009026"/>
    </source>
</evidence>
<dbReference type="KEGG" id="mym:A176_002632"/>
<dbReference type="RefSeq" id="WP_002638564.1">
    <property type="nucleotide sequence ID" value="NZ_CP012109.1"/>
</dbReference>
<gene>
    <name evidence="2" type="ORF">A176_002632</name>
</gene>
<keyword evidence="3" id="KW-1185">Reference proteome</keyword>
<dbReference type="Pfam" id="PF07862">
    <property type="entry name" value="Nif11"/>
    <property type="match status" value="1"/>
</dbReference>
<name>A0A0H4WWK1_9BACT</name>
<sequence>MEREAFERFRQRVLEDTALQKALRDTPDTATFLARAVALGAAQGCHFTAEDVQEALREARRAWRERWI</sequence>
<evidence type="ECO:0000259" key="1">
    <source>
        <dbReference type="Pfam" id="PF07862"/>
    </source>
</evidence>
<organism evidence="2 3">
    <name type="scientific">Pseudomyxococcus hansupus</name>
    <dbReference type="NCBI Taxonomy" id="1297742"/>
    <lineage>
        <taxon>Bacteria</taxon>
        <taxon>Pseudomonadati</taxon>
        <taxon>Myxococcota</taxon>
        <taxon>Myxococcia</taxon>
        <taxon>Myxococcales</taxon>
        <taxon>Cystobacterineae</taxon>
        <taxon>Myxococcaceae</taxon>
        <taxon>Pseudomyxococcus</taxon>
    </lineage>
</organism>
<protein>
    <recommendedName>
        <fullName evidence="1">Nif11 domain-containing protein</fullName>
    </recommendedName>
</protein>
<proteinExistence type="predicted"/>
<dbReference type="EMBL" id="CP012109">
    <property type="protein sequence ID" value="AKQ65720.1"/>
    <property type="molecule type" value="Genomic_DNA"/>
</dbReference>
<dbReference type="InterPro" id="IPR012903">
    <property type="entry name" value="Nif11"/>
</dbReference>
<accession>A0A0H4WWK1</accession>
<dbReference type="OrthoDB" id="488523at2"/>
<feature type="domain" description="Nif11" evidence="1">
    <location>
        <begin position="1"/>
        <end position="51"/>
    </location>
</feature>
<dbReference type="AlphaFoldDB" id="A0A0H4WWK1"/>
<dbReference type="Proteomes" id="UP000009026">
    <property type="component" value="Chromosome"/>
</dbReference>
<dbReference type="STRING" id="1297742.A176_002632"/>
<reference evidence="2 3" key="1">
    <citation type="journal article" date="2016" name="PLoS ONE">
        <title>Complete Genome Sequence and Comparative Genomics of a Novel Myxobacterium Myxococcus hansupus.</title>
        <authorList>
            <person name="Sharma G."/>
            <person name="Narwani T."/>
            <person name="Subramanian S."/>
        </authorList>
    </citation>
    <scope>NUCLEOTIDE SEQUENCE [LARGE SCALE GENOMIC DNA]</scope>
    <source>
        <strain evidence="3">mixupus</strain>
    </source>
</reference>
<dbReference type="PATRIC" id="fig|1297742.4.peg.2658"/>
<evidence type="ECO:0000313" key="2">
    <source>
        <dbReference type="EMBL" id="AKQ65720.1"/>
    </source>
</evidence>